<protein>
    <submittedName>
        <fullName evidence="2">Uncharacterized protein</fullName>
    </submittedName>
</protein>
<comment type="caution">
    <text evidence="2">The sequence shown here is derived from an EMBL/GenBank/DDBJ whole genome shotgun (WGS) entry which is preliminary data.</text>
</comment>
<evidence type="ECO:0000313" key="2">
    <source>
        <dbReference type="EMBL" id="CZR49079.1"/>
    </source>
</evidence>
<keyword evidence="1" id="KW-0472">Membrane</keyword>
<keyword evidence="1" id="KW-1133">Transmembrane helix</keyword>
<evidence type="ECO:0000313" key="3">
    <source>
        <dbReference type="Proteomes" id="UP000183971"/>
    </source>
</evidence>
<reference evidence="3" key="1">
    <citation type="journal article" date="2016" name="Genome Biol. Evol.">
        <title>Comparative 'omics' of the Fusarium fujikuroi species complex highlights differences in genetic potential and metabolite synthesis.</title>
        <authorList>
            <person name="Niehaus E.-M."/>
            <person name="Muensterkoetter M."/>
            <person name="Proctor R.H."/>
            <person name="Brown D.W."/>
            <person name="Sharon A."/>
            <person name="Idan Y."/>
            <person name="Oren-Young L."/>
            <person name="Sieber C.M."/>
            <person name="Novak O."/>
            <person name="Pencik A."/>
            <person name="Tarkowska D."/>
            <person name="Hromadova K."/>
            <person name="Freeman S."/>
            <person name="Maymon M."/>
            <person name="Elazar M."/>
            <person name="Youssef S.A."/>
            <person name="El-Shabrawy E.S.M."/>
            <person name="Shalaby A.B.A."/>
            <person name="Houterman P."/>
            <person name="Brock N.L."/>
            <person name="Burkhardt I."/>
            <person name="Tsavkelova E.A."/>
            <person name="Dickschat J.S."/>
            <person name="Galuszka P."/>
            <person name="Gueldener U."/>
            <person name="Tudzynski B."/>
        </authorList>
    </citation>
    <scope>NUCLEOTIDE SEQUENCE [LARGE SCALE GENOMIC DNA]</scope>
    <source>
        <strain evidence="3">ET1</strain>
    </source>
</reference>
<keyword evidence="3" id="KW-1185">Reference proteome</keyword>
<gene>
    <name evidence="2" type="ORF">FPRO_12516</name>
</gene>
<proteinExistence type="predicted"/>
<evidence type="ECO:0000256" key="1">
    <source>
        <dbReference type="SAM" id="Phobius"/>
    </source>
</evidence>
<dbReference type="VEuPathDB" id="FungiDB:FPRO_12516"/>
<organism evidence="2 3">
    <name type="scientific">Fusarium proliferatum (strain ET1)</name>
    <name type="common">Orchid endophyte fungus</name>
    <dbReference type="NCBI Taxonomy" id="1227346"/>
    <lineage>
        <taxon>Eukaryota</taxon>
        <taxon>Fungi</taxon>
        <taxon>Dikarya</taxon>
        <taxon>Ascomycota</taxon>
        <taxon>Pezizomycotina</taxon>
        <taxon>Sordariomycetes</taxon>
        <taxon>Hypocreomycetidae</taxon>
        <taxon>Hypocreales</taxon>
        <taxon>Nectriaceae</taxon>
        <taxon>Fusarium</taxon>
        <taxon>Fusarium fujikuroi species complex</taxon>
    </lineage>
</organism>
<dbReference type="Proteomes" id="UP000183971">
    <property type="component" value="Unassembled WGS sequence"/>
</dbReference>
<accession>A0A1L7W8Z9</accession>
<dbReference type="AlphaFoldDB" id="A0A1L7W8Z9"/>
<dbReference type="EMBL" id="FJOF01000015">
    <property type="protein sequence ID" value="CZR49079.1"/>
    <property type="molecule type" value="Genomic_DNA"/>
</dbReference>
<name>A0A1L7W8Z9_FUSPR</name>
<sequence length="204" mass="23652">MATTISIESPVGIEMILSALALLALTWITYKLLQTGKAEPVSPVCDPFTDELPPLGHRAFKAAELIPRREQEAMKQQIDVLERRRQAAFTQIGKIYARRLQIDKALDNLVYDLSREFGPDDMEPVFGMKKKIRDLSREMEQCYGQVDDLCHQMHQMMVMRLNLRRKIDRLDLQMESARLAEIMYPHIIPAEALGDQEREIEKRR</sequence>
<feature type="transmembrane region" description="Helical" evidence="1">
    <location>
        <begin position="12"/>
        <end position="30"/>
    </location>
</feature>
<keyword evidence="1" id="KW-0812">Transmembrane</keyword>
<dbReference type="RefSeq" id="XP_031089592.1">
    <property type="nucleotide sequence ID" value="XM_031224321.1"/>
</dbReference>
<dbReference type="GeneID" id="42057380"/>